<feature type="region of interest" description="Disordered" evidence="1">
    <location>
        <begin position="804"/>
        <end position="871"/>
    </location>
</feature>
<name>A0A9P9DDX8_9PLEO</name>
<feature type="region of interest" description="Disordered" evidence="1">
    <location>
        <begin position="397"/>
        <end position="482"/>
    </location>
</feature>
<feature type="compositionally biased region" description="Basic residues" evidence="1">
    <location>
        <begin position="146"/>
        <end position="155"/>
    </location>
</feature>
<dbReference type="Proteomes" id="UP000700596">
    <property type="component" value="Unassembled WGS sequence"/>
</dbReference>
<evidence type="ECO:0000313" key="4">
    <source>
        <dbReference type="Proteomes" id="UP000700596"/>
    </source>
</evidence>
<feature type="compositionally biased region" description="Low complexity" evidence="1">
    <location>
        <begin position="678"/>
        <end position="714"/>
    </location>
</feature>
<feature type="domain" description="CRIB" evidence="2">
    <location>
        <begin position="169"/>
        <end position="182"/>
    </location>
</feature>
<feature type="region of interest" description="Disordered" evidence="1">
    <location>
        <begin position="584"/>
        <end position="607"/>
    </location>
</feature>
<sequence length="871" mass="96152">MFLFNKNNALPRSRQSSIDSLVTDPSGSTSTSTSEIWISQCSDASSYGEIPSPDQRERSYPGKRSSVFTLRSRSNTTTSTTSSFVSLSPSMARPDSSLRPSPMDFSVPKRTLFTRGKRGKRTSGGVSPGLEVDLVEEMDAGGKRTSVLRKGRKSNRQSAASPPHLKHRISSPFDFQHLTHTDRHQFAALEQTSETDLAANFWAVRASQQPCRDLNGIQAEDLHFSNFSSENLVLPESRSPSTMTFRSPPLSPEPPYESTLPESPHDELTRKVIRTTRSVESFSRPGINPRVHRHTQSVAAPPRTSSRMPLASIDDDVSEGQSDHQRMPPPSRPQSNRQSGVWDMFAPLSPSLFSGPLPPIADEPDYVGHAVTTPDDSAIHPFKPPFTPGLEDVAEETEKFISPRPAPHPPAKTPMSPRSPLFDSFSFRSTQRSPIVRSSSRGSSYTSPKSTNQRTTMTRPISQMSDTLGSPVQSRRQSIRRASTVRRKSNTWRVIEESWEDDVDYIYDNALEADCDFDWDCMSDDEVFEDRDKTPDRFCQTQTSVSASQDSQLGSRLSQEEVTMHNPSFSGVFRPSLLVPSTSHTPELEARSAVSASTADSSLPTPSDPFSFTQLEYRESSFPEAGSFVFSSSLLSPPDLKEQISREDAYDEILADYEGSDRHFPLLDASHSIAGSARSSQMQRSSYDSSLMSSGPMSGSWSSPIRRSASSSGSLPELVHSRRARKDFSQMVEQLSEQVASFSTLGEDDPEENEDNDTTPPGRLSQDKIFFVNDDEQQSPTYNNSVEGEVRASLELARQGSIRSAARAPIHHHKYASSDGAAKVLGSSDTQTQSRNRSASSSKAVRGNRQPYLSLFPAPPRHSPLYTPTSP</sequence>
<reference evidence="3" key="1">
    <citation type="journal article" date="2021" name="Nat. Commun.">
        <title>Genetic determinants of endophytism in the Arabidopsis root mycobiome.</title>
        <authorList>
            <person name="Mesny F."/>
            <person name="Miyauchi S."/>
            <person name="Thiergart T."/>
            <person name="Pickel B."/>
            <person name="Atanasova L."/>
            <person name="Karlsson M."/>
            <person name="Huettel B."/>
            <person name="Barry K.W."/>
            <person name="Haridas S."/>
            <person name="Chen C."/>
            <person name="Bauer D."/>
            <person name="Andreopoulos W."/>
            <person name="Pangilinan J."/>
            <person name="LaButti K."/>
            <person name="Riley R."/>
            <person name="Lipzen A."/>
            <person name="Clum A."/>
            <person name="Drula E."/>
            <person name="Henrissat B."/>
            <person name="Kohler A."/>
            <person name="Grigoriev I.V."/>
            <person name="Martin F.M."/>
            <person name="Hacquard S."/>
        </authorList>
    </citation>
    <scope>NUCLEOTIDE SEQUENCE</scope>
    <source>
        <strain evidence="3">MPI-CAGE-CH-0243</strain>
    </source>
</reference>
<dbReference type="InterPro" id="IPR000095">
    <property type="entry name" value="CRIB_dom"/>
</dbReference>
<accession>A0A9P9DDX8</accession>
<dbReference type="AlphaFoldDB" id="A0A9P9DDX8"/>
<feature type="compositionally biased region" description="Acidic residues" evidence="1">
    <location>
        <begin position="746"/>
        <end position="757"/>
    </location>
</feature>
<feature type="region of interest" description="Disordered" evidence="1">
    <location>
        <begin position="1"/>
        <end position="107"/>
    </location>
</feature>
<dbReference type="PROSITE" id="PS50108">
    <property type="entry name" value="CRIB"/>
    <property type="match status" value="1"/>
</dbReference>
<feature type="region of interest" description="Disordered" evidence="1">
    <location>
        <begin position="234"/>
        <end position="339"/>
    </location>
</feature>
<gene>
    <name evidence="3" type="ORF">B0J11DRAFT_442839</name>
</gene>
<comment type="caution">
    <text evidence="3">The sequence shown here is derived from an EMBL/GenBank/DDBJ whole genome shotgun (WGS) entry which is preliminary data.</text>
</comment>
<feature type="region of interest" description="Disordered" evidence="1">
    <location>
        <begin position="146"/>
        <end position="169"/>
    </location>
</feature>
<evidence type="ECO:0000256" key="1">
    <source>
        <dbReference type="SAM" id="MobiDB-lite"/>
    </source>
</evidence>
<feature type="compositionally biased region" description="Polar residues" evidence="1">
    <location>
        <begin position="1"/>
        <end position="25"/>
    </location>
</feature>
<feature type="compositionally biased region" description="Low complexity" evidence="1">
    <location>
        <begin position="432"/>
        <end position="450"/>
    </location>
</feature>
<evidence type="ECO:0000259" key="2">
    <source>
        <dbReference type="PROSITE" id="PS50108"/>
    </source>
</evidence>
<protein>
    <recommendedName>
        <fullName evidence="2">CRIB domain-containing protein</fullName>
    </recommendedName>
</protein>
<dbReference type="OrthoDB" id="24581at2759"/>
<feature type="compositionally biased region" description="Polar residues" evidence="1">
    <location>
        <begin position="594"/>
        <end position="607"/>
    </location>
</feature>
<feature type="region of interest" description="Disordered" evidence="1">
    <location>
        <begin position="675"/>
        <end position="718"/>
    </location>
</feature>
<proteinExistence type="predicted"/>
<organism evidence="3 4">
    <name type="scientific">Dendryphion nanum</name>
    <dbReference type="NCBI Taxonomy" id="256645"/>
    <lineage>
        <taxon>Eukaryota</taxon>
        <taxon>Fungi</taxon>
        <taxon>Dikarya</taxon>
        <taxon>Ascomycota</taxon>
        <taxon>Pezizomycotina</taxon>
        <taxon>Dothideomycetes</taxon>
        <taxon>Pleosporomycetidae</taxon>
        <taxon>Pleosporales</taxon>
        <taxon>Torulaceae</taxon>
        <taxon>Dendryphion</taxon>
    </lineage>
</organism>
<feature type="compositionally biased region" description="Polar residues" evidence="1">
    <location>
        <begin position="451"/>
        <end position="476"/>
    </location>
</feature>
<feature type="compositionally biased region" description="Low complexity" evidence="1">
    <location>
        <begin position="68"/>
        <end position="90"/>
    </location>
</feature>
<feature type="compositionally biased region" description="Polar residues" evidence="1">
    <location>
        <begin position="827"/>
        <end position="843"/>
    </location>
</feature>
<evidence type="ECO:0000313" key="3">
    <source>
        <dbReference type="EMBL" id="KAH7116996.1"/>
    </source>
</evidence>
<dbReference type="EMBL" id="JAGMWT010000014">
    <property type="protein sequence ID" value="KAH7116996.1"/>
    <property type="molecule type" value="Genomic_DNA"/>
</dbReference>
<feature type="region of interest" description="Disordered" evidence="1">
    <location>
        <begin position="740"/>
        <end position="765"/>
    </location>
</feature>
<keyword evidence="4" id="KW-1185">Reference proteome</keyword>
<feature type="compositionally biased region" description="Polar residues" evidence="1">
    <location>
        <begin position="35"/>
        <end position="45"/>
    </location>
</feature>